<comment type="caution">
    <text evidence="1">The sequence shown here is derived from an EMBL/GenBank/DDBJ whole genome shotgun (WGS) entry which is preliminary data.</text>
</comment>
<accession>A0ACB8TQW0</accession>
<protein>
    <submittedName>
        <fullName evidence="1">Uncharacterized protein</fullName>
    </submittedName>
</protein>
<sequence length="160" mass="18309">MEDTGQMVTCVIYLLRFKLTDRSRLGQCMVHETGHIQDPRNERLDVTAPYDRSQETTNRMMSLPGSPNSIVERYTCNSWRTSYLSSNERYEKTDALETSKSTGNQAGTKLSVTIGRRKFSHYARVRLKVPLTVPGLIRLRLSLIVHRILDQKGRGGYESL</sequence>
<dbReference type="Proteomes" id="UP001055072">
    <property type="component" value="Unassembled WGS sequence"/>
</dbReference>
<organism evidence="1 2">
    <name type="scientific">Irpex rosettiformis</name>
    <dbReference type="NCBI Taxonomy" id="378272"/>
    <lineage>
        <taxon>Eukaryota</taxon>
        <taxon>Fungi</taxon>
        <taxon>Dikarya</taxon>
        <taxon>Basidiomycota</taxon>
        <taxon>Agaricomycotina</taxon>
        <taxon>Agaricomycetes</taxon>
        <taxon>Polyporales</taxon>
        <taxon>Irpicaceae</taxon>
        <taxon>Irpex</taxon>
    </lineage>
</organism>
<name>A0ACB8TQW0_9APHY</name>
<proteinExistence type="predicted"/>
<evidence type="ECO:0000313" key="2">
    <source>
        <dbReference type="Proteomes" id="UP001055072"/>
    </source>
</evidence>
<gene>
    <name evidence="1" type="ORF">BDY19DRAFT_909897</name>
</gene>
<dbReference type="EMBL" id="MU274943">
    <property type="protein sequence ID" value="KAI0084425.1"/>
    <property type="molecule type" value="Genomic_DNA"/>
</dbReference>
<evidence type="ECO:0000313" key="1">
    <source>
        <dbReference type="EMBL" id="KAI0084425.1"/>
    </source>
</evidence>
<reference evidence="1" key="1">
    <citation type="journal article" date="2021" name="Environ. Microbiol.">
        <title>Gene family expansions and transcriptome signatures uncover fungal adaptations to wood decay.</title>
        <authorList>
            <person name="Hage H."/>
            <person name="Miyauchi S."/>
            <person name="Viragh M."/>
            <person name="Drula E."/>
            <person name="Min B."/>
            <person name="Chaduli D."/>
            <person name="Navarro D."/>
            <person name="Favel A."/>
            <person name="Norest M."/>
            <person name="Lesage-Meessen L."/>
            <person name="Balint B."/>
            <person name="Merenyi Z."/>
            <person name="de Eugenio L."/>
            <person name="Morin E."/>
            <person name="Martinez A.T."/>
            <person name="Baldrian P."/>
            <person name="Stursova M."/>
            <person name="Martinez M.J."/>
            <person name="Novotny C."/>
            <person name="Magnuson J.K."/>
            <person name="Spatafora J.W."/>
            <person name="Maurice S."/>
            <person name="Pangilinan J."/>
            <person name="Andreopoulos W."/>
            <person name="LaButti K."/>
            <person name="Hundley H."/>
            <person name="Na H."/>
            <person name="Kuo A."/>
            <person name="Barry K."/>
            <person name="Lipzen A."/>
            <person name="Henrissat B."/>
            <person name="Riley R."/>
            <person name="Ahrendt S."/>
            <person name="Nagy L.G."/>
            <person name="Grigoriev I.V."/>
            <person name="Martin F."/>
            <person name="Rosso M.N."/>
        </authorList>
    </citation>
    <scope>NUCLEOTIDE SEQUENCE</scope>
    <source>
        <strain evidence="1">CBS 384.51</strain>
    </source>
</reference>
<keyword evidence="2" id="KW-1185">Reference proteome</keyword>